<evidence type="ECO:0000313" key="2">
    <source>
        <dbReference type="Proteomes" id="UP000602510"/>
    </source>
</evidence>
<protein>
    <submittedName>
        <fullName evidence="1">Uncharacterized protein</fullName>
    </submittedName>
</protein>
<dbReference type="Proteomes" id="UP000602510">
    <property type="component" value="Unassembled WGS sequence"/>
</dbReference>
<evidence type="ECO:0000313" key="1">
    <source>
        <dbReference type="EMBL" id="KAF4031548.1"/>
    </source>
</evidence>
<sequence>MVVETHQQCQYFQNVTHYTECDGFIFFVHPAFTAGHDRLSFRSMSVRVDVGEKSEGCSLV</sequence>
<name>A0A833W6A0_PHYIN</name>
<organism evidence="1 2">
    <name type="scientific">Phytophthora infestans</name>
    <name type="common">Potato late blight agent</name>
    <name type="synonym">Botrytis infestans</name>
    <dbReference type="NCBI Taxonomy" id="4787"/>
    <lineage>
        <taxon>Eukaryota</taxon>
        <taxon>Sar</taxon>
        <taxon>Stramenopiles</taxon>
        <taxon>Oomycota</taxon>
        <taxon>Peronosporomycetes</taxon>
        <taxon>Peronosporales</taxon>
        <taxon>Peronosporaceae</taxon>
        <taxon>Phytophthora</taxon>
    </lineage>
</organism>
<comment type="caution">
    <text evidence="1">The sequence shown here is derived from an EMBL/GenBank/DDBJ whole genome shotgun (WGS) entry which is preliminary data.</text>
</comment>
<accession>A0A833W6A0</accession>
<dbReference type="AlphaFoldDB" id="A0A833W6A0"/>
<proteinExistence type="predicted"/>
<dbReference type="EMBL" id="WSZM01000569">
    <property type="protein sequence ID" value="KAF4031548.1"/>
    <property type="molecule type" value="Genomic_DNA"/>
</dbReference>
<keyword evidence="2" id="KW-1185">Reference proteome</keyword>
<gene>
    <name evidence="1" type="ORF">GN244_ATG16597</name>
</gene>
<reference evidence="1" key="1">
    <citation type="submission" date="2020-04" db="EMBL/GenBank/DDBJ databases">
        <title>Hybrid Assembly of Korean Phytophthora infestans isolates.</title>
        <authorList>
            <person name="Prokchorchik M."/>
            <person name="Lee Y."/>
            <person name="Seo J."/>
            <person name="Cho J.-H."/>
            <person name="Park Y.-E."/>
            <person name="Jang D.-C."/>
            <person name="Im J.-S."/>
            <person name="Choi J.-G."/>
            <person name="Park H.-J."/>
            <person name="Lee G.-B."/>
            <person name="Lee Y.-G."/>
            <person name="Hong S.-Y."/>
            <person name="Cho K."/>
            <person name="Sohn K.H."/>
        </authorList>
    </citation>
    <scope>NUCLEOTIDE SEQUENCE</scope>
    <source>
        <strain evidence="1">KR_1_A1</strain>
    </source>
</reference>